<dbReference type="EMBL" id="LAVV01001954">
    <property type="protein sequence ID" value="KNZ63189.1"/>
    <property type="molecule type" value="Genomic_DNA"/>
</dbReference>
<sequence length="319" mass="37447">MNFFFHEFCAFSAATGLGSHNKVFYILNFELGNWNEFLTFLREGRAEIFSWRNPPGRGINCGLCIITARFQSLLRPDGCVWDQFPPWKLGKWEAWCTLARGRSIDRPLEMLSEAIRGSLLCILLCSFVQFSNCFTMPKAHFRGIRRMYGYKEIGFIYKLDAHQVISQVCVDVDWNRRHEDVVWIKVLCLNWDGNKVRARSGRLFFSTRIGTEDESFWVNFYLNQDWNSGLTMNWKLLRFNLCKGGILPYKGIGKVVEGNNYLRRNKEGRSKVAREIEKTWMNVWNGEAGTMDWLAWQWPSRRLHWRIQDSDGILAPLQK</sequence>
<dbReference type="AlphaFoldDB" id="A0A0L6VR71"/>
<evidence type="ECO:0000313" key="1">
    <source>
        <dbReference type="EMBL" id="KNZ63189.1"/>
    </source>
</evidence>
<reference evidence="1 2" key="1">
    <citation type="submission" date="2015-08" db="EMBL/GenBank/DDBJ databases">
        <title>Next Generation Sequencing and Analysis of the Genome of Puccinia sorghi L Schw, the Causal Agent of Maize Common Rust.</title>
        <authorList>
            <person name="Rochi L."/>
            <person name="Burguener G."/>
            <person name="Darino M."/>
            <person name="Turjanski A."/>
            <person name="Kreff E."/>
            <person name="Dieguez M.J."/>
            <person name="Sacco F."/>
        </authorList>
    </citation>
    <scope>NUCLEOTIDE SEQUENCE [LARGE SCALE GENOMIC DNA]</scope>
    <source>
        <strain evidence="1 2">RO10H11247</strain>
    </source>
</reference>
<evidence type="ECO:0000313" key="2">
    <source>
        <dbReference type="Proteomes" id="UP000037035"/>
    </source>
</evidence>
<gene>
    <name evidence="1" type="ORF">VP01_1175g1</name>
</gene>
<keyword evidence="2" id="KW-1185">Reference proteome</keyword>
<protein>
    <submittedName>
        <fullName evidence="1">Uncharacterized protein</fullName>
    </submittedName>
</protein>
<proteinExistence type="predicted"/>
<dbReference type="Proteomes" id="UP000037035">
    <property type="component" value="Unassembled WGS sequence"/>
</dbReference>
<organism evidence="1 2">
    <name type="scientific">Puccinia sorghi</name>
    <dbReference type="NCBI Taxonomy" id="27349"/>
    <lineage>
        <taxon>Eukaryota</taxon>
        <taxon>Fungi</taxon>
        <taxon>Dikarya</taxon>
        <taxon>Basidiomycota</taxon>
        <taxon>Pucciniomycotina</taxon>
        <taxon>Pucciniomycetes</taxon>
        <taxon>Pucciniales</taxon>
        <taxon>Pucciniaceae</taxon>
        <taxon>Puccinia</taxon>
    </lineage>
</organism>
<name>A0A0L6VR71_9BASI</name>
<accession>A0A0L6VR71</accession>
<dbReference type="VEuPathDB" id="FungiDB:VP01_1175g1"/>
<comment type="caution">
    <text evidence="1">The sequence shown here is derived from an EMBL/GenBank/DDBJ whole genome shotgun (WGS) entry which is preliminary data.</text>
</comment>